<feature type="compositionally biased region" description="Low complexity" evidence="1">
    <location>
        <begin position="26"/>
        <end position="39"/>
    </location>
</feature>
<dbReference type="EMBL" id="FCOX02000023">
    <property type="protein sequence ID" value="SAK85086.1"/>
    <property type="molecule type" value="Genomic_DNA"/>
</dbReference>
<accession>A0A158CT79</accession>
<evidence type="ECO:0000256" key="1">
    <source>
        <dbReference type="SAM" id="MobiDB-lite"/>
    </source>
</evidence>
<dbReference type="Proteomes" id="UP000071859">
    <property type="component" value="Unassembled WGS sequence"/>
</dbReference>
<evidence type="ECO:0000313" key="2">
    <source>
        <dbReference type="EMBL" id="SAK85086.1"/>
    </source>
</evidence>
<dbReference type="AlphaFoldDB" id="A0A158CT79"/>
<name>A0A158CT79_9BURK</name>
<protein>
    <submittedName>
        <fullName evidence="2">Uncharacterized protein</fullName>
    </submittedName>
</protein>
<feature type="compositionally biased region" description="Polar residues" evidence="1">
    <location>
        <begin position="1"/>
        <end position="15"/>
    </location>
</feature>
<proteinExistence type="predicted"/>
<keyword evidence="3" id="KW-1185">Reference proteome</keyword>
<sequence length="70" mass="7229">MPKSSSETVTSSLRTAESARDAAAKSLMTAVSVTSMSSTEAHTPDAKAPSETSAARSQFWIVVGDRPVAS</sequence>
<organism evidence="2 3">
    <name type="scientific">Caballeronia calidae</name>
    <dbReference type="NCBI Taxonomy" id="1777139"/>
    <lineage>
        <taxon>Bacteria</taxon>
        <taxon>Pseudomonadati</taxon>
        <taxon>Pseudomonadota</taxon>
        <taxon>Betaproteobacteria</taxon>
        <taxon>Burkholderiales</taxon>
        <taxon>Burkholderiaceae</taxon>
        <taxon>Caballeronia</taxon>
    </lineage>
</organism>
<reference evidence="2" key="1">
    <citation type="submission" date="2016-01" db="EMBL/GenBank/DDBJ databases">
        <authorList>
            <person name="Peeters C."/>
        </authorList>
    </citation>
    <scope>NUCLEOTIDE SEQUENCE</scope>
    <source>
        <strain evidence="2">LMG 29321</strain>
    </source>
</reference>
<feature type="region of interest" description="Disordered" evidence="1">
    <location>
        <begin position="1"/>
        <end position="58"/>
    </location>
</feature>
<gene>
    <name evidence="2" type="ORF">AWB78_04298</name>
</gene>
<evidence type="ECO:0000313" key="3">
    <source>
        <dbReference type="Proteomes" id="UP000071859"/>
    </source>
</evidence>
<comment type="caution">
    <text evidence="2">The sequence shown here is derived from an EMBL/GenBank/DDBJ whole genome shotgun (WGS) entry which is preliminary data.</text>
</comment>